<sequence length="260" mass="30788">MTPYVNPSQLPSLLWQSYLYVAHNLEAVSHSLASLPRGHIVHKTRGSHTYYYRQFWQEGKQIQQYIRLRDLEATRQALRDRQQLLSQQTTWQAMLKTIARALRCFDVDVQKRMVQHTAEEWLQREDAAKRKRAVEEAKAKPYAENYRYLVALQEGYVMVASKSEALILQELVALGVPVEYEPTIEIEGRTYKGDFRVRNKNHEEIEYYWEHLGMLKDASYRKRWKEKEEAYRRAGIEEGRNLLVTRDEEDGGVDMVRIHN</sequence>
<gene>
    <name evidence="1" type="ORF">H8730_17425</name>
</gene>
<evidence type="ECO:0000313" key="2">
    <source>
        <dbReference type="Proteomes" id="UP000657006"/>
    </source>
</evidence>
<evidence type="ECO:0000313" key="1">
    <source>
        <dbReference type="EMBL" id="MBC8545307.1"/>
    </source>
</evidence>
<keyword evidence="2" id="KW-1185">Reference proteome</keyword>
<comment type="caution">
    <text evidence="1">The sequence shown here is derived from an EMBL/GenBank/DDBJ whole genome shotgun (WGS) entry which is preliminary data.</text>
</comment>
<dbReference type="AlphaFoldDB" id="A0A926DWT8"/>
<dbReference type="Proteomes" id="UP000657006">
    <property type="component" value="Unassembled WGS sequence"/>
</dbReference>
<accession>A0A926DWT8</accession>
<proteinExistence type="predicted"/>
<protein>
    <submittedName>
        <fullName evidence="1">Uncharacterized protein</fullName>
    </submittedName>
</protein>
<reference evidence="1" key="1">
    <citation type="submission" date="2020-08" db="EMBL/GenBank/DDBJ databases">
        <title>Genome public.</title>
        <authorList>
            <person name="Liu C."/>
            <person name="Sun Q."/>
        </authorList>
    </citation>
    <scope>NUCLEOTIDE SEQUENCE</scope>
    <source>
        <strain evidence="1">NSJ-32</strain>
    </source>
</reference>
<organism evidence="1 2">
    <name type="scientific">Bianquea renquensis</name>
    <dbReference type="NCBI Taxonomy" id="2763661"/>
    <lineage>
        <taxon>Bacteria</taxon>
        <taxon>Bacillati</taxon>
        <taxon>Bacillota</taxon>
        <taxon>Clostridia</taxon>
        <taxon>Eubacteriales</taxon>
        <taxon>Bianqueaceae</taxon>
        <taxon>Bianquea</taxon>
    </lineage>
</organism>
<name>A0A926DWT8_9FIRM</name>
<dbReference type="EMBL" id="JACRSQ010000101">
    <property type="protein sequence ID" value="MBC8545307.1"/>
    <property type="molecule type" value="Genomic_DNA"/>
</dbReference>
<feature type="non-terminal residue" evidence="1">
    <location>
        <position position="260"/>
    </location>
</feature>